<dbReference type="NCBIfam" id="TIGR02595">
    <property type="entry name" value="PEP_CTERM"/>
    <property type="match status" value="1"/>
</dbReference>
<feature type="chain" id="PRO_5046449114" evidence="2">
    <location>
        <begin position="19"/>
        <end position="202"/>
    </location>
</feature>
<dbReference type="Proteomes" id="UP000738431">
    <property type="component" value="Chromosome"/>
</dbReference>
<protein>
    <submittedName>
        <fullName evidence="4">PEP-CTERM sorting domain-containing protein</fullName>
    </submittedName>
</protein>
<gene>
    <name evidence="4" type="ORF">K1X11_014260</name>
</gene>
<keyword evidence="2" id="KW-0732">Signal</keyword>
<evidence type="ECO:0000256" key="1">
    <source>
        <dbReference type="SAM" id="Phobius"/>
    </source>
</evidence>
<evidence type="ECO:0000256" key="2">
    <source>
        <dbReference type="SAM" id="SignalP"/>
    </source>
</evidence>
<dbReference type="InterPro" id="IPR013424">
    <property type="entry name" value="Ice-binding_C"/>
</dbReference>
<evidence type="ECO:0000313" key="4">
    <source>
        <dbReference type="EMBL" id="WRQ85973.1"/>
    </source>
</evidence>
<reference evidence="4 5" key="2">
    <citation type="submission" date="2023-12" db="EMBL/GenBank/DDBJ databases">
        <title>Description of an unclassified Opitutus bacterium of Verrucomicrobiota.</title>
        <authorList>
            <person name="Zhang D.-F."/>
        </authorList>
    </citation>
    <scope>NUCLEOTIDE SEQUENCE [LARGE SCALE GENOMIC DNA]</scope>
    <source>
        <strain evidence="4 5">WL0086</strain>
    </source>
</reference>
<proteinExistence type="predicted"/>
<evidence type="ECO:0000259" key="3">
    <source>
        <dbReference type="Pfam" id="PF07589"/>
    </source>
</evidence>
<keyword evidence="5" id="KW-1185">Reference proteome</keyword>
<keyword evidence="1" id="KW-0472">Membrane</keyword>
<dbReference type="Pfam" id="PF07589">
    <property type="entry name" value="PEP-CTERM"/>
    <property type="match status" value="1"/>
</dbReference>
<feature type="domain" description="Ice-binding protein C-terminal" evidence="3">
    <location>
        <begin position="172"/>
        <end position="196"/>
    </location>
</feature>
<name>A0ABZ1C3Z3_9BACT</name>
<evidence type="ECO:0000313" key="5">
    <source>
        <dbReference type="Proteomes" id="UP000738431"/>
    </source>
</evidence>
<reference evidence="4 5" key="1">
    <citation type="submission" date="2021-08" db="EMBL/GenBank/DDBJ databases">
        <authorList>
            <person name="Zhang D."/>
            <person name="Zhang A."/>
            <person name="Wang L."/>
        </authorList>
    </citation>
    <scope>NUCLEOTIDE SEQUENCE [LARGE SCALE GENOMIC DNA]</scope>
    <source>
        <strain evidence="4 5">WL0086</strain>
    </source>
</reference>
<dbReference type="RefSeq" id="WP_221031485.1">
    <property type="nucleotide sequence ID" value="NZ_CP139781.1"/>
</dbReference>
<dbReference type="EMBL" id="CP139781">
    <property type="protein sequence ID" value="WRQ85973.1"/>
    <property type="molecule type" value="Genomic_DNA"/>
</dbReference>
<accession>A0ABZ1C3Z3</accession>
<organism evidence="4 5">
    <name type="scientific">Actomonas aquatica</name>
    <dbReference type="NCBI Taxonomy" id="2866162"/>
    <lineage>
        <taxon>Bacteria</taxon>
        <taxon>Pseudomonadati</taxon>
        <taxon>Verrucomicrobiota</taxon>
        <taxon>Opitutia</taxon>
        <taxon>Opitutales</taxon>
        <taxon>Opitutaceae</taxon>
        <taxon>Actomonas</taxon>
    </lineage>
</organism>
<keyword evidence="1" id="KW-1133">Transmembrane helix</keyword>
<feature type="signal peptide" evidence="2">
    <location>
        <begin position="1"/>
        <end position="18"/>
    </location>
</feature>
<feature type="transmembrane region" description="Helical" evidence="1">
    <location>
        <begin position="176"/>
        <end position="193"/>
    </location>
</feature>
<keyword evidence="1" id="KW-0812">Transmembrane</keyword>
<sequence length="202" mass="20924">MKLRLLPLLALIVSPVFAQLTVSFTQSGADVTVDVNGSIDLTGLTAGDQDLAYAPEQIYLGAFDYVWISSAVGTYDTYTLPFGSFASSGGFSIPGPSTYYTPDFVADVGIWGTLGTDTLYVNGDYVSGASVNLSTSILGTTLADIGMVAGESLTLSWSDGTGGSITFAALSAVPEPSTYAMIVGVAGLGFAVWRRRRRGAAA</sequence>